<comment type="caution">
    <text evidence="2">The sequence shown here is derived from an EMBL/GenBank/DDBJ whole genome shotgun (WGS) entry which is preliminary data.</text>
</comment>
<feature type="domain" description="Lysozyme inhibitor LprI-like N-terminal" evidence="1">
    <location>
        <begin position="3"/>
        <end position="96"/>
    </location>
</feature>
<dbReference type="InterPro" id="IPR009739">
    <property type="entry name" value="LprI-like_N"/>
</dbReference>
<reference evidence="2 3" key="1">
    <citation type="submission" date="2020-10" db="EMBL/GenBank/DDBJ databases">
        <title>Phylogeny of dyella-like bacteria.</title>
        <authorList>
            <person name="Fu J."/>
        </authorList>
    </citation>
    <scope>NUCLEOTIDE SEQUENCE [LARGE SCALE GENOMIC DNA]</scope>
    <source>
        <strain evidence="2 3">DHOB07</strain>
    </source>
</reference>
<evidence type="ECO:0000313" key="3">
    <source>
        <dbReference type="Proteomes" id="UP001620405"/>
    </source>
</evidence>
<sequence length="117" mass="13117">MDHAQSQADMTGCAMKSLDAADKELNQVYQQVLRKYAKDTVFIAKLKTAQKAWLAFRDAELAARYPDNDKSNYGSVYPMCADNELEGLTRKRIEELRGWLKGTQEGDVCAGSYQANS</sequence>
<gene>
    <name evidence="2" type="ORF">ISP13_04805</name>
</gene>
<evidence type="ECO:0000259" key="1">
    <source>
        <dbReference type="Pfam" id="PF07007"/>
    </source>
</evidence>
<dbReference type="PANTHER" id="PTHR39176">
    <property type="entry name" value="PERIPLASMIC PROTEIN-RELATED"/>
    <property type="match status" value="1"/>
</dbReference>
<dbReference type="PANTHER" id="PTHR39176:SF1">
    <property type="entry name" value="PERIPLASMIC PROTEIN"/>
    <property type="match status" value="1"/>
</dbReference>
<dbReference type="Proteomes" id="UP001620405">
    <property type="component" value="Unassembled WGS sequence"/>
</dbReference>
<protein>
    <submittedName>
        <fullName evidence="2">DUF1311 domain-containing protein</fullName>
    </submittedName>
</protein>
<organism evidence="2 3">
    <name type="scientific">Dyella lipolytica</name>
    <dbReference type="NCBI Taxonomy" id="1867835"/>
    <lineage>
        <taxon>Bacteria</taxon>
        <taxon>Pseudomonadati</taxon>
        <taxon>Pseudomonadota</taxon>
        <taxon>Gammaproteobacteria</taxon>
        <taxon>Lysobacterales</taxon>
        <taxon>Rhodanobacteraceae</taxon>
        <taxon>Dyella</taxon>
    </lineage>
</organism>
<evidence type="ECO:0000313" key="2">
    <source>
        <dbReference type="EMBL" id="MFK2872842.1"/>
    </source>
</evidence>
<accession>A0ABW8ISA6</accession>
<proteinExistence type="predicted"/>
<keyword evidence="3" id="KW-1185">Reference proteome</keyword>
<dbReference type="EMBL" id="JADIKG010000011">
    <property type="protein sequence ID" value="MFK2872842.1"/>
    <property type="molecule type" value="Genomic_DNA"/>
</dbReference>
<dbReference type="Gene3D" id="1.20.1270.180">
    <property type="match status" value="1"/>
</dbReference>
<dbReference type="Pfam" id="PF07007">
    <property type="entry name" value="LprI"/>
    <property type="match status" value="1"/>
</dbReference>
<name>A0ABW8ISA6_9GAMM</name>